<dbReference type="EMBL" id="CM001253">
    <property type="protein sequence ID" value="EHH15149.1"/>
    <property type="molecule type" value="Genomic_DNA"/>
</dbReference>
<dbReference type="AlphaFoldDB" id="G7MG46"/>
<evidence type="ECO:0000313" key="2">
    <source>
        <dbReference type="EMBL" id="EHH15149.1"/>
    </source>
</evidence>
<reference evidence="2" key="1">
    <citation type="journal article" date="2011" name="Nat. Biotechnol.">
        <title>Genome sequencing and comparison of two nonhuman primate animal models, the cynomolgus and Chinese rhesus macaques.</title>
        <authorList>
            <person name="Yan G."/>
            <person name="Zhang G."/>
            <person name="Fang X."/>
            <person name="Zhang Y."/>
            <person name="Li C."/>
            <person name="Ling F."/>
            <person name="Cooper D.N."/>
            <person name="Li Q."/>
            <person name="Li Y."/>
            <person name="van Gool A.J."/>
            <person name="Du H."/>
            <person name="Chen J."/>
            <person name="Chen R."/>
            <person name="Zhang P."/>
            <person name="Huang Z."/>
            <person name="Thompson J.R."/>
            <person name="Meng Y."/>
            <person name="Bai Y."/>
            <person name="Wang J."/>
            <person name="Zhuo M."/>
            <person name="Wang T."/>
            <person name="Huang Y."/>
            <person name="Wei L."/>
            <person name="Li J."/>
            <person name="Wang Z."/>
            <person name="Hu H."/>
            <person name="Yang P."/>
            <person name="Le L."/>
            <person name="Stenson P.D."/>
            <person name="Li B."/>
            <person name="Liu X."/>
            <person name="Ball E.V."/>
            <person name="An N."/>
            <person name="Huang Q."/>
            <person name="Zhang Y."/>
            <person name="Fan W."/>
            <person name="Zhang X."/>
            <person name="Li Y."/>
            <person name="Wang W."/>
            <person name="Katze M.G."/>
            <person name="Su B."/>
            <person name="Nielsen R."/>
            <person name="Yang H."/>
            <person name="Wang J."/>
            <person name="Wang X."/>
            <person name="Wang J."/>
        </authorList>
    </citation>
    <scope>NUCLEOTIDE SEQUENCE [LARGE SCALE GENOMIC DNA]</scope>
    <source>
        <strain evidence="2">CR-5</strain>
    </source>
</reference>
<protein>
    <submittedName>
        <fullName evidence="2">Uncharacterized protein</fullName>
    </submittedName>
</protein>
<proteinExistence type="predicted"/>
<gene>
    <name evidence="2" type="ORF">EGK_01202</name>
</gene>
<sequence>MAFHSPALPLLQKPLETPRLRPGPELPGGPREAERPVGSQDGSFCPLRPLHPVREPVPTLPSHFRGHCGAFAAVFGSCVRRGAPPGEQGLPLTRATRTCRMNPSSPLDFSPLKSPENVNHELFFCGEV</sequence>
<organism evidence="2">
    <name type="scientific">Macaca mulatta</name>
    <name type="common">Rhesus macaque</name>
    <dbReference type="NCBI Taxonomy" id="9544"/>
    <lineage>
        <taxon>Eukaryota</taxon>
        <taxon>Metazoa</taxon>
        <taxon>Chordata</taxon>
        <taxon>Craniata</taxon>
        <taxon>Vertebrata</taxon>
        <taxon>Euteleostomi</taxon>
        <taxon>Mammalia</taxon>
        <taxon>Eutheria</taxon>
        <taxon>Euarchontoglires</taxon>
        <taxon>Primates</taxon>
        <taxon>Haplorrhini</taxon>
        <taxon>Catarrhini</taxon>
        <taxon>Cercopithecidae</taxon>
        <taxon>Cercopithecinae</taxon>
        <taxon>Macaca</taxon>
    </lineage>
</organism>
<feature type="non-terminal residue" evidence="2">
    <location>
        <position position="128"/>
    </location>
</feature>
<name>G7MG46_MACMU</name>
<accession>G7MG46</accession>
<dbReference type="Proteomes" id="UP000013456">
    <property type="component" value="Chromosome 1"/>
</dbReference>
<feature type="region of interest" description="Disordered" evidence="1">
    <location>
        <begin position="1"/>
        <end position="50"/>
    </location>
</feature>
<evidence type="ECO:0000256" key="1">
    <source>
        <dbReference type="SAM" id="MobiDB-lite"/>
    </source>
</evidence>